<organism evidence="3 4">
    <name type="scientific">Actinophytocola xinjiangensis</name>
    <dbReference type="NCBI Taxonomy" id="485602"/>
    <lineage>
        <taxon>Bacteria</taxon>
        <taxon>Bacillati</taxon>
        <taxon>Actinomycetota</taxon>
        <taxon>Actinomycetes</taxon>
        <taxon>Pseudonocardiales</taxon>
        <taxon>Pseudonocardiaceae</taxon>
    </lineage>
</organism>
<dbReference type="EMBL" id="MSIF01000001">
    <property type="protein sequence ID" value="OLF14503.1"/>
    <property type="molecule type" value="Genomic_DNA"/>
</dbReference>
<dbReference type="Gene3D" id="3.40.605.10">
    <property type="entry name" value="Aldehyde Dehydrogenase, Chain A, domain 1"/>
    <property type="match status" value="1"/>
</dbReference>
<name>A0A7Z0WT51_9PSEU</name>
<sequence>MSDRHVYTVDSRAFLEDVLGSVRLKRELEQGLVDPATVTGRVVGRCALAGPDVVRDALKAAAAAAPVWAASPLRNRLDGMARIREEIRLRHVELVDLLIAEGSPRRLAEWQVAGVLATCSEETLSWCAEQMSREFTVGPRRVLLRRVADGVVCVNPPQNAPTAGALFGCLALVAGNAVVIRAPRSAPLGVMHVLREIIAPVLADAGAPPGTLNVFCSRPGVALDAWIASPLVDDVLYVGGVERGQEIERRCVESGKKPILELSGNDCVVVWHDADLDLAVEALCESFYGSGQICMVPNQVVVHPRVADELLARLDTALADVRPGYPDEPNALLSPVLRTEKFFAFVTEALEHGARLVRGTRRLEVDGTPSETGMFLEPTVLRIDGLEGCRRIRMVGEETFFPLLPVVVPDDITEGVDEDVLLDRVIEFVNSNRYGLRNSLWSGDDRVVDEFVRRVGNGGILKVNDSHIGFVPYLPTHGGTGLTGGVFGEANYPALRTSHLQGVSIASGVRPSEAVFEAYRRMVGESQH</sequence>
<evidence type="ECO:0000259" key="2">
    <source>
        <dbReference type="Pfam" id="PF00171"/>
    </source>
</evidence>
<dbReference type="Proteomes" id="UP000185696">
    <property type="component" value="Unassembled WGS sequence"/>
</dbReference>
<gene>
    <name evidence="3" type="ORF">BLA60_01885</name>
</gene>
<evidence type="ECO:0000256" key="1">
    <source>
        <dbReference type="ARBA" id="ARBA00023002"/>
    </source>
</evidence>
<keyword evidence="4" id="KW-1185">Reference proteome</keyword>
<dbReference type="GO" id="GO:0016620">
    <property type="term" value="F:oxidoreductase activity, acting on the aldehyde or oxo group of donors, NAD or NADP as acceptor"/>
    <property type="evidence" value="ECO:0007669"/>
    <property type="project" value="InterPro"/>
</dbReference>
<dbReference type="Pfam" id="PF00171">
    <property type="entry name" value="Aldedh"/>
    <property type="match status" value="1"/>
</dbReference>
<proteinExistence type="predicted"/>
<dbReference type="InterPro" id="IPR050740">
    <property type="entry name" value="Aldehyde_DH_Superfamily"/>
</dbReference>
<protein>
    <submittedName>
        <fullName evidence="3">Aldehyde dehydrogenase</fullName>
    </submittedName>
</protein>
<dbReference type="AlphaFoldDB" id="A0A7Z0WT51"/>
<comment type="caution">
    <text evidence="3">The sequence shown here is derived from an EMBL/GenBank/DDBJ whole genome shotgun (WGS) entry which is preliminary data.</text>
</comment>
<dbReference type="InterPro" id="IPR015590">
    <property type="entry name" value="Aldehyde_DH_dom"/>
</dbReference>
<dbReference type="InterPro" id="IPR016162">
    <property type="entry name" value="Ald_DH_N"/>
</dbReference>
<feature type="domain" description="Aldehyde dehydrogenase" evidence="2">
    <location>
        <begin position="33"/>
        <end position="484"/>
    </location>
</feature>
<dbReference type="PANTHER" id="PTHR43353:SF5">
    <property type="entry name" value="SUCCINATE-SEMIALDEHYDE DEHYDROGENASE, MITOCHONDRIAL"/>
    <property type="match status" value="1"/>
</dbReference>
<dbReference type="InterPro" id="IPR016163">
    <property type="entry name" value="Ald_DH_C"/>
</dbReference>
<dbReference type="PANTHER" id="PTHR43353">
    <property type="entry name" value="SUCCINATE-SEMIALDEHYDE DEHYDROGENASE, MITOCHONDRIAL"/>
    <property type="match status" value="1"/>
</dbReference>
<accession>A0A7Z0WT51</accession>
<evidence type="ECO:0000313" key="4">
    <source>
        <dbReference type="Proteomes" id="UP000185696"/>
    </source>
</evidence>
<dbReference type="InterPro" id="IPR016161">
    <property type="entry name" value="Ald_DH/histidinol_DH"/>
</dbReference>
<dbReference type="Gene3D" id="3.40.309.10">
    <property type="entry name" value="Aldehyde Dehydrogenase, Chain A, domain 2"/>
    <property type="match status" value="1"/>
</dbReference>
<reference evidence="3 4" key="1">
    <citation type="submission" date="2016-12" db="EMBL/GenBank/DDBJ databases">
        <title>The draft genome sequence of Actinophytocola xinjiangensis.</title>
        <authorList>
            <person name="Wang W."/>
            <person name="Yuan L."/>
        </authorList>
    </citation>
    <scope>NUCLEOTIDE SEQUENCE [LARGE SCALE GENOMIC DNA]</scope>
    <source>
        <strain evidence="3 4">CGMCC 4.4663</strain>
    </source>
</reference>
<keyword evidence="1" id="KW-0560">Oxidoreductase</keyword>
<dbReference type="SUPFAM" id="SSF53720">
    <property type="entry name" value="ALDH-like"/>
    <property type="match status" value="1"/>
</dbReference>
<evidence type="ECO:0000313" key="3">
    <source>
        <dbReference type="EMBL" id="OLF14503.1"/>
    </source>
</evidence>